<keyword evidence="14" id="KW-1185">Reference proteome</keyword>
<dbReference type="SUPFAM" id="SSF55060">
    <property type="entry name" value="GHMP Kinase, C-terminal domain"/>
    <property type="match status" value="1"/>
</dbReference>
<comment type="pathway">
    <text evidence="10">Isoprenoid biosynthesis; isopentenyl diphosphate biosynthesis via DXP pathway; isopentenyl diphosphate from 1-deoxy-D-xylulose 5-phosphate: step 3/6.</text>
</comment>
<evidence type="ECO:0000256" key="10">
    <source>
        <dbReference type="HAMAP-Rule" id="MF_00061"/>
    </source>
</evidence>
<dbReference type="Pfam" id="PF00288">
    <property type="entry name" value="GHMP_kinases_N"/>
    <property type="match status" value="1"/>
</dbReference>
<evidence type="ECO:0000259" key="12">
    <source>
        <dbReference type="Pfam" id="PF08544"/>
    </source>
</evidence>
<dbReference type="GO" id="GO:0005524">
    <property type="term" value="F:ATP binding"/>
    <property type="evidence" value="ECO:0007669"/>
    <property type="project" value="UniProtKB-UniRule"/>
</dbReference>
<dbReference type="SUPFAM" id="SSF54211">
    <property type="entry name" value="Ribosomal protein S5 domain 2-like"/>
    <property type="match status" value="1"/>
</dbReference>
<dbReference type="AlphaFoldDB" id="A0AAE2YQR9"/>
<keyword evidence="4 10" id="KW-0808">Transferase</keyword>
<evidence type="ECO:0000256" key="2">
    <source>
        <dbReference type="ARBA" id="ARBA00012052"/>
    </source>
</evidence>
<dbReference type="Gene3D" id="3.30.70.890">
    <property type="entry name" value="GHMP kinase, C-terminal domain"/>
    <property type="match status" value="1"/>
</dbReference>
<evidence type="ECO:0000256" key="1">
    <source>
        <dbReference type="ARBA" id="ARBA00009684"/>
    </source>
</evidence>
<dbReference type="InterPro" id="IPR004424">
    <property type="entry name" value="IspE"/>
</dbReference>
<name>A0AAE2YQR9_9PROT</name>
<feature type="active site" evidence="10">
    <location>
        <position position="136"/>
    </location>
</feature>
<gene>
    <name evidence="10 13" type="primary">ispE</name>
    <name evidence="13" type="ORF">HFQ13_08845</name>
</gene>
<evidence type="ECO:0000256" key="8">
    <source>
        <dbReference type="ARBA" id="ARBA00023229"/>
    </source>
</evidence>
<dbReference type="GO" id="GO:0050515">
    <property type="term" value="F:4-(cytidine 5'-diphospho)-2-C-methyl-D-erythritol kinase activity"/>
    <property type="evidence" value="ECO:0007669"/>
    <property type="project" value="UniProtKB-UniRule"/>
</dbReference>
<evidence type="ECO:0000313" key="13">
    <source>
        <dbReference type="EMBL" id="MBU2788308.1"/>
    </source>
</evidence>
<comment type="similarity">
    <text evidence="1 10">Belongs to the GHMP kinase family. IspE subfamily.</text>
</comment>
<evidence type="ECO:0000259" key="11">
    <source>
        <dbReference type="Pfam" id="PF00288"/>
    </source>
</evidence>
<dbReference type="InterPro" id="IPR013750">
    <property type="entry name" value="GHMP_kinase_C_dom"/>
</dbReference>
<dbReference type="PANTHER" id="PTHR43527:SF2">
    <property type="entry name" value="4-DIPHOSPHOCYTIDYL-2-C-METHYL-D-ERYTHRITOL KINASE, CHLOROPLASTIC"/>
    <property type="match status" value="1"/>
</dbReference>
<keyword evidence="7 10" id="KW-0067">ATP-binding</keyword>
<evidence type="ECO:0000256" key="9">
    <source>
        <dbReference type="ARBA" id="ARBA00032554"/>
    </source>
</evidence>
<protein>
    <recommendedName>
        <fullName evidence="3 10">4-diphosphocytidyl-2-C-methyl-D-erythritol kinase</fullName>
        <shortName evidence="10">CMK</shortName>
        <ecNumber evidence="2 10">2.7.1.148</ecNumber>
    </recommendedName>
    <alternativeName>
        <fullName evidence="9 10">4-(cytidine-5'-diphospho)-2-C-methyl-D-erythritol kinase</fullName>
    </alternativeName>
</protein>
<keyword evidence="5 10" id="KW-0547">Nucleotide-binding</keyword>
<organism evidence="13 14">
    <name type="scientific">Igneacidithiobacillus copahuensis</name>
    <dbReference type="NCBI Taxonomy" id="2724909"/>
    <lineage>
        <taxon>Bacteria</taxon>
        <taxon>Pseudomonadati</taxon>
        <taxon>Pseudomonadota</taxon>
        <taxon>Acidithiobacillia</taxon>
        <taxon>Acidithiobacillales</taxon>
        <taxon>Acidithiobacillaceae</taxon>
        <taxon>Igneacidithiobacillus</taxon>
    </lineage>
</organism>
<keyword evidence="6 10" id="KW-0418">Kinase</keyword>
<feature type="active site" evidence="10">
    <location>
        <position position="11"/>
    </location>
</feature>
<dbReference type="EMBL" id="JAAXYO010000133">
    <property type="protein sequence ID" value="MBU2788308.1"/>
    <property type="molecule type" value="Genomic_DNA"/>
</dbReference>
<evidence type="ECO:0000256" key="4">
    <source>
        <dbReference type="ARBA" id="ARBA00022679"/>
    </source>
</evidence>
<dbReference type="GO" id="GO:0019288">
    <property type="term" value="P:isopentenyl diphosphate biosynthetic process, methylerythritol 4-phosphate pathway"/>
    <property type="evidence" value="ECO:0007669"/>
    <property type="project" value="UniProtKB-UniRule"/>
</dbReference>
<comment type="catalytic activity">
    <reaction evidence="10">
        <text>4-CDP-2-C-methyl-D-erythritol + ATP = 4-CDP-2-C-methyl-D-erythritol 2-phosphate + ADP + H(+)</text>
        <dbReference type="Rhea" id="RHEA:18437"/>
        <dbReference type="ChEBI" id="CHEBI:15378"/>
        <dbReference type="ChEBI" id="CHEBI:30616"/>
        <dbReference type="ChEBI" id="CHEBI:57823"/>
        <dbReference type="ChEBI" id="CHEBI:57919"/>
        <dbReference type="ChEBI" id="CHEBI:456216"/>
        <dbReference type="EC" id="2.7.1.148"/>
    </reaction>
</comment>
<feature type="binding site" evidence="10">
    <location>
        <begin position="94"/>
        <end position="104"/>
    </location>
    <ligand>
        <name>ATP</name>
        <dbReference type="ChEBI" id="CHEBI:30616"/>
    </ligand>
</feature>
<dbReference type="NCBIfam" id="NF011202">
    <property type="entry name" value="PRK14608.1"/>
    <property type="match status" value="1"/>
</dbReference>
<feature type="domain" description="GHMP kinase C-terminal" evidence="12">
    <location>
        <begin position="194"/>
        <end position="262"/>
    </location>
</feature>
<comment type="caution">
    <text evidence="13">The sequence shown here is derived from an EMBL/GenBank/DDBJ whole genome shotgun (WGS) entry which is preliminary data.</text>
</comment>
<comment type="function">
    <text evidence="10">Catalyzes the phosphorylation of the position 2 hydroxy group of 4-diphosphocytidyl-2C-methyl-D-erythritol.</text>
</comment>
<keyword evidence="8 10" id="KW-0414">Isoprene biosynthesis</keyword>
<dbReference type="PIRSF" id="PIRSF010376">
    <property type="entry name" value="IspE"/>
    <property type="match status" value="1"/>
</dbReference>
<evidence type="ECO:0000256" key="5">
    <source>
        <dbReference type="ARBA" id="ARBA00022741"/>
    </source>
</evidence>
<dbReference type="Proteomes" id="UP001197378">
    <property type="component" value="Unassembled WGS sequence"/>
</dbReference>
<dbReference type="Pfam" id="PF08544">
    <property type="entry name" value="GHMP_kinases_C"/>
    <property type="match status" value="1"/>
</dbReference>
<evidence type="ECO:0000256" key="7">
    <source>
        <dbReference type="ARBA" id="ARBA00022840"/>
    </source>
</evidence>
<dbReference type="EC" id="2.7.1.148" evidence="2 10"/>
<evidence type="ECO:0000256" key="3">
    <source>
        <dbReference type="ARBA" id="ARBA00017473"/>
    </source>
</evidence>
<proteinExistence type="inferred from homology"/>
<dbReference type="PANTHER" id="PTHR43527">
    <property type="entry name" value="4-DIPHOSPHOCYTIDYL-2-C-METHYL-D-ERYTHRITOL KINASE, CHLOROPLASTIC"/>
    <property type="match status" value="1"/>
</dbReference>
<dbReference type="HAMAP" id="MF_00061">
    <property type="entry name" value="IspE"/>
    <property type="match status" value="1"/>
</dbReference>
<dbReference type="InterPro" id="IPR036554">
    <property type="entry name" value="GHMP_kinase_C_sf"/>
</dbReference>
<dbReference type="Gene3D" id="3.30.230.10">
    <property type="match status" value="1"/>
</dbReference>
<dbReference type="InterPro" id="IPR020568">
    <property type="entry name" value="Ribosomal_Su5_D2-typ_SF"/>
</dbReference>
<reference evidence="13" key="1">
    <citation type="journal article" date="2021" name="ISME J.">
        <title>Genomic evolution of the class Acidithiobacillia: deep-branching Proteobacteria living in extreme acidic conditions.</title>
        <authorList>
            <person name="Moya-Beltran A."/>
            <person name="Beard S."/>
            <person name="Rojas-Villalobos C."/>
            <person name="Issotta F."/>
            <person name="Gallardo Y."/>
            <person name="Ulloa R."/>
            <person name="Giaveno A."/>
            <person name="Degli Esposti M."/>
            <person name="Johnson D.B."/>
            <person name="Quatrini R."/>
        </authorList>
    </citation>
    <scope>NUCLEOTIDE SEQUENCE</scope>
    <source>
        <strain evidence="13">VAN18-1</strain>
    </source>
</reference>
<sequence length="287" mass="31230">MHEHWYPAPAKLNLMLRVIGQRDDGYHLLQSVFQFLDLHDDLRFASAPSGVFRSFGGPVGLAPEKELTLRAARLLAERCGVCEGVEITLRKRLPEGGGVGGGSSDAATTLLVLNHLWNCALSRAELISLGTTLGADVPIFLFGRSAWAEGIGEILQPMPPIPELPYLLVHPGVSVATAEIFRAPELTRQHPPSTISAFLGGEQENTLEPLVRSRYPVIAECIDWLRAQGLRNARLTGSGACCFAEVPEETANDVLLDRLPASWRGWLVRGCNRHPLLELLPEIPAGA</sequence>
<dbReference type="InterPro" id="IPR006204">
    <property type="entry name" value="GHMP_kinase_N_dom"/>
</dbReference>
<feature type="domain" description="GHMP kinase N-terminal" evidence="11">
    <location>
        <begin position="67"/>
        <end position="143"/>
    </location>
</feature>
<accession>A0AAE2YQR9</accession>
<dbReference type="NCBIfam" id="TIGR00154">
    <property type="entry name" value="ispE"/>
    <property type="match status" value="1"/>
</dbReference>
<dbReference type="InterPro" id="IPR014721">
    <property type="entry name" value="Ribsml_uS5_D2-typ_fold_subgr"/>
</dbReference>
<evidence type="ECO:0000256" key="6">
    <source>
        <dbReference type="ARBA" id="ARBA00022777"/>
    </source>
</evidence>
<dbReference type="GO" id="GO:0016114">
    <property type="term" value="P:terpenoid biosynthetic process"/>
    <property type="evidence" value="ECO:0007669"/>
    <property type="project" value="UniProtKB-UniRule"/>
</dbReference>
<evidence type="ECO:0000313" key="14">
    <source>
        <dbReference type="Proteomes" id="UP001197378"/>
    </source>
</evidence>